<organism evidence="1 2">
    <name type="scientific">Aromia moschata</name>
    <dbReference type="NCBI Taxonomy" id="1265417"/>
    <lineage>
        <taxon>Eukaryota</taxon>
        <taxon>Metazoa</taxon>
        <taxon>Ecdysozoa</taxon>
        <taxon>Arthropoda</taxon>
        <taxon>Hexapoda</taxon>
        <taxon>Insecta</taxon>
        <taxon>Pterygota</taxon>
        <taxon>Neoptera</taxon>
        <taxon>Endopterygota</taxon>
        <taxon>Coleoptera</taxon>
        <taxon>Polyphaga</taxon>
        <taxon>Cucujiformia</taxon>
        <taxon>Chrysomeloidea</taxon>
        <taxon>Cerambycidae</taxon>
        <taxon>Cerambycinae</taxon>
        <taxon>Callichromatini</taxon>
        <taxon>Aromia</taxon>
    </lineage>
</organism>
<evidence type="ECO:0000313" key="2">
    <source>
        <dbReference type="Proteomes" id="UP001162162"/>
    </source>
</evidence>
<evidence type="ECO:0000313" key="1">
    <source>
        <dbReference type="EMBL" id="KAJ8948360.1"/>
    </source>
</evidence>
<name>A0AAV8YC41_9CUCU</name>
<reference evidence="1" key="1">
    <citation type="journal article" date="2023" name="Insect Mol. Biol.">
        <title>Genome sequencing provides insights into the evolution of gene families encoding plant cell wall-degrading enzymes in longhorned beetles.</title>
        <authorList>
            <person name="Shin N.R."/>
            <person name="Okamura Y."/>
            <person name="Kirsch R."/>
            <person name="Pauchet Y."/>
        </authorList>
    </citation>
    <scope>NUCLEOTIDE SEQUENCE</scope>
    <source>
        <strain evidence="1">AMC_N1</strain>
    </source>
</reference>
<dbReference type="Proteomes" id="UP001162162">
    <property type="component" value="Unassembled WGS sequence"/>
</dbReference>
<dbReference type="EMBL" id="JAPWTK010000138">
    <property type="protein sequence ID" value="KAJ8948360.1"/>
    <property type="molecule type" value="Genomic_DNA"/>
</dbReference>
<dbReference type="AlphaFoldDB" id="A0AAV8YC41"/>
<accession>A0AAV8YC41</accession>
<proteinExistence type="predicted"/>
<sequence>MKGYEVCKLSNETGNVAPDLATLRRLDLEGRHRLPGLFYSPKKTYSVNYLVFLNVRADYFQPDRTGLKGSPALSQRLSGKRNSEIPFNQDKSAVKGTIFESVEAVTVKATEVLNQLTEADFQHCFQQRKSRMERCRDRQGGKSESLEKCEDIQLQQWNLRLFAASISIFIWPPRKVVEKNFMDTIGMGTS</sequence>
<gene>
    <name evidence="1" type="ORF">NQ318_019345</name>
</gene>
<protein>
    <submittedName>
        <fullName evidence="1">Uncharacterized protein</fullName>
    </submittedName>
</protein>
<keyword evidence="2" id="KW-1185">Reference proteome</keyword>
<comment type="caution">
    <text evidence="1">The sequence shown here is derived from an EMBL/GenBank/DDBJ whole genome shotgun (WGS) entry which is preliminary data.</text>
</comment>